<dbReference type="PANTHER" id="PTHR10744">
    <property type="entry name" value="40S RIBOSOMAL PROTEIN S11 FAMILY MEMBER"/>
    <property type="match status" value="1"/>
</dbReference>
<keyword evidence="5 6" id="KW-0687">Ribonucleoprotein</keyword>
<evidence type="ECO:0000256" key="3">
    <source>
        <dbReference type="ARBA" id="ARBA00022884"/>
    </source>
</evidence>
<proteinExistence type="inferred from homology"/>
<dbReference type="InterPro" id="IPR019984">
    <property type="entry name" value="Ribosomal_uS17_bact/chlr"/>
</dbReference>
<keyword evidence="4 6" id="KW-0689">Ribosomal protein</keyword>
<dbReference type="AlphaFoldDB" id="A0A6N4RCR5"/>
<dbReference type="NCBIfam" id="TIGR03635">
    <property type="entry name" value="uS17_bact"/>
    <property type="match status" value="1"/>
</dbReference>
<reference evidence="7 8" key="1">
    <citation type="journal article" date="2017" name="Nat. Commun.">
        <title>In situ click chemistry generation of cyclooxygenase-2 inhibitors.</title>
        <authorList>
            <person name="Bhardwaj A."/>
            <person name="Kaur J."/>
            <person name="Wuest M."/>
            <person name="Wuest F."/>
        </authorList>
    </citation>
    <scope>NUCLEOTIDE SEQUENCE [LARGE SCALE GENOMIC DNA]</scope>
    <source>
        <strain evidence="7">S2_018_000_R2_106</strain>
    </source>
</reference>
<dbReference type="EMBL" id="VAFM01000001">
    <property type="protein sequence ID" value="TKW61792.1"/>
    <property type="molecule type" value="Genomic_DNA"/>
</dbReference>
<dbReference type="NCBIfam" id="NF004123">
    <property type="entry name" value="PRK05610.1"/>
    <property type="match status" value="1"/>
</dbReference>
<protein>
    <recommendedName>
        <fullName evidence="6">Small ribosomal subunit protein uS17</fullName>
    </recommendedName>
</protein>
<evidence type="ECO:0000256" key="2">
    <source>
        <dbReference type="ARBA" id="ARBA00022730"/>
    </source>
</evidence>
<dbReference type="GO" id="GO:0022627">
    <property type="term" value="C:cytosolic small ribosomal subunit"/>
    <property type="evidence" value="ECO:0007669"/>
    <property type="project" value="UniProtKB-UniRule"/>
</dbReference>
<evidence type="ECO:0000256" key="6">
    <source>
        <dbReference type="HAMAP-Rule" id="MF_01345"/>
    </source>
</evidence>
<dbReference type="Pfam" id="PF00366">
    <property type="entry name" value="Ribosomal_S17"/>
    <property type="match status" value="1"/>
</dbReference>
<dbReference type="InterPro" id="IPR012340">
    <property type="entry name" value="NA-bd_OB-fold"/>
</dbReference>
<comment type="subunit">
    <text evidence="6">Part of the 30S ribosomal subunit.</text>
</comment>
<comment type="similarity">
    <text evidence="1 6">Belongs to the universal ribosomal protein uS17 family.</text>
</comment>
<name>A0A6N4RCR5_BLAVI</name>
<evidence type="ECO:0000256" key="5">
    <source>
        <dbReference type="ARBA" id="ARBA00023274"/>
    </source>
</evidence>
<keyword evidence="3 6" id="KW-0694">RNA-binding</keyword>
<dbReference type="GO" id="GO:0006412">
    <property type="term" value="P:translation"/>
    <property type="evidence" value="ECO:0007669"/>
    <property type="project" value="UniProtKB-UniRule"/>
</dbReference>
<dbReference type="PRINTS" id="PR00973">
    <property type="entry name" value="RIBOSOMALS17"/>
</dbReference>
<keyword evidence="2 6" id="KW-0699">rRNA-binding</keyword>
<dbReference type="Proteomes" id="UP000320948">
    <property type="component" value="Unassembled WGS sequence"/>
</dbReference>
<dbReference type="SUPFAM" id="SSF50249">
    <property type="entry name" value="Nucleic acid-binding proteins"/>
    <property type="match status" value="1"/>
</dbReference>
<evidence type="ECO:0000256" key="1">
    <source>
        <dbReference type="ARBA" id="ARBA00010254"/>
    </source>
</evidence>
<accession>A0A6N4RCR5</accession>
<dbReference type="InterPro" id="IPR000266">
    <property type="entry name" value="Ribosomal_uS17"/>
</dbReference>
<dbReference type="PANTHER" id="PTHR10744:SF1">
    <property type="entry name" value="SMALL RIBOSOMAL SUBUNIT PROTEIN US17M"/>
    <property type="match status" value="1"/>
</dbReference>
<comment type="caution">
    <text evidence="7">The sequence shown here is derived from an EMBL/GenBank/DDBJ whole genome shotgun (WGS) entry which is preliminary data.</text>
</comment>
<dbReference type="GO" id="GO:0003735">
    <property type="term" value="F:structural constituent of ribosome"/>
    <property type="evidence" value="ECO:0007669"/>
    <property type="project" value="UniProtKB-UniRule"/>
</dbReference>
<organism evidence="7 8">
    <name type="scientific">Blastochloris viridis</name>
    <name type="common">Rhodopseudomonas viridis</name>
    <dbReference type="NCBI Taxonomy" id="1079"/>
    <lineage>
        <taxon>Bacteria</taxon>
        <taxon>Pseudomonadati</taxon>
        <taxon>Pseudomonadota</taxon>
        <taxon>Alphaproteobacteria</taxon>
        <taxon>Hyphomicrobiales</taxon>
        <taxon>Blastochloridaceae</taxon>
        <taxon>Blastochloris</taxon>
    </lineage>
</organism>
<gene>
    <name evidence="6 7" type="primary">rpsQ</name>
    <name evidence="7" type="ORF">DI628_04015</name>
</gene>
<evidence type="ECO:0000313" key="7">
    <source>
        <dbReference type="EMBL" id="TKW61792.1"/>
    </source>
</evidence>
<dbReference type="Gene3D" id="2.40.50.140">
    <property type="entry name" value="Nucleic acid-binding proteins"/>
    <property type="match status" value="1"/>
</dbReference>
<sequence length="93" mass="10168">MPRRVLQGTVVSTKGHKTIVVNVERTTKHPIYGKIQRTSKKFHAHDEAEVGKMGDVVEIIECAPVSKLKRFELKSVVVAAGELVSDSASDVQA</sequence>
<evidence type="ECO:0000313" key="8">
    <source>
        <dbReference type="Proteomes" id="UP000320948"/>
    </source>
</evidence>
<comment type="function">
    <text evidence="6">One of the primary rRNA binding proteins, it binds specifically to the 5'-end of 16S ribosomal RNA.</text>
</comment>
<evidence type="ECO:0000256" key="4">
    <source>
        <dbReference type="ARBA" id="ARBA00022980"/>
    </source>
</evidence>
<dbReference type="CDD" id="cd00364">
    <property type="entry name" value="Ribosomal_uS17"/>
    <property type="match status" value="1"/>
</dbReference>
<dbReference type="GO" id="GO:0019843">
    <property type="term" value="F:rRNA binding"/>
    <property type="evidence" value="ECO:0007669"/>
    <property type="project" value="UniProtKB-UniRule"/>
</dbReference>
<dbReference type="HAMAP" id="MF_01345_B">
    <property type="entry name" value="Ribosomal_uS17_B"/>
    <property type="match status" value="1"/>
</dbReference>